<gene>
    <name evidence="2" type="ORF">QO002_005670</name>
</gene>
<keyword evidence="1" id="KW-0812">Transmembrane</keyword>
<dbReference type="EMBL" id="JAUSVF010000003">
    <property type="protein sequence ID" value="MDQ0323464.1"/>
    <property type="molecule type" value="Genomic_DNA"/>
</dbReference>
<comment type="caution">
    <text evidence="2">The sequence shown here is derived from an EMBL/GenBank/DDBJ whole genome shotgun (WGS) entry which is preliminary data.</text>
</comment>
<keyword evidence="3" id="KW-1185">Reference proteome</keyword>
<proteinExistence type="predicted"/>
<dbReference type="Proteomes" id="UP001230207">
    <property type="component" value="Unassembled WGS sequence"/>
</dbReference>
<protein>
    <submittedName>
        <fullName evidence="2">Uncharacterized protein</fullName>
    </submittedName>
</protein>
<keyword evidence="1" id="KW-1133">Transmembrane helix</keyword>
<keyword evidence="1" id="KW-0472">Membrane</keyword>
<feature type="transmembrane region" description="Helical" evidence="1">
    <location>
        <begin position="32"/>
        <end position="53"/>
    </location>
</feature>
<evidence type="ECO:0000313" key="2">
    <source>
        <dbReference type="EMBL" id="MDQ0323464.1"/>
    </source>
</evidence>
<sequence length="71" mass="7891">MGVKENAVMAGCLATIIGIARACTLKTDIPDIFFILVWLPFLGLIGCAAYQMYQFLVTKVRELTEKEKHDA</sequence>
<name>A0ABU0BYY7_9HYPH</name>
<evidence type="ECO:0000313" key="3">
    <source>
        <dbReference type="Proteomes" id="UP001230207"/>
    </source>
</evidence>
<organism evidence="2 3">
    <name type="scientific">Pararhizobium capsulatum DSM 1112</name>
    <dbReference type="NCBI Taxonomy" id="1121113"/>
    <lineage>
        <taxon>Bacteria</taxon>
        <taxon>Pseudomonadati</taxon>
        <taxon>Pseudomonadota</taxon>
        <taxon>Alphaproteobacteria</taxon>
        <taxon>Hyphomicrobiales</taxon>
        <taxon>Rhizobiaceae</taxon>
        <taxon>Rhizobium/Agrobacterium group</taxon>
        <taxon>Pararhizobium</taxon>
    </lineage>
</organism>
<dbReference type="RefSeq" id="WP_307236016.1">
    <property type="nucleotide sequence ID" value="NZ_JAUSVF010000003.1"/>
</dbReference>
<accession>A0ABU0BYY7</accession>
<evidence type="ECO:0000256" key="1">
    <source>
        <dbReference type="SAM" id="Phobius"/>
    </source>
</evidence>
<reference evidence="2 3" key="1">
    <citation type="submission" date="2023-07" db="EMBL/GenBank/DDBJ databases">
        <title>Genomic Encyclopedia of Type Strains, Phase IV (KMG-IV): sequencing the most valuable type-strain genomes for metagenomic binning, comparative biology and taxonomic classification.</title>
        <authorList>
            <person name="Goeker M."/>
        </authorList>
    </citation>
    <scope>NUCLEOTIDE SEQUENCE [LARGE SCALE GENOMIC DNA]</scope>
    <source>
        <strain evidence="2 3">DSM 1112</strain>
    </source>
</reference>